<dbReference type="HAMAP" id="MF_02091">
    <property type="entry name" value="MFS_YfcJ"/>
    <property type="match status" value="1"/>
</dbReference>
<reference evidence="11 12" key="1">
    <citation type="submission" date="2019-09" db="EMBL/GenBank/DDBJ databases">
        <title>FDA dAtabase for Regulatory Grade micrObial Sequences (FDA-ARGOS): Supporting development and validation of Infectious Disease Dx tests.</title>
        <authorList>
            <person name="Sciortino C."/>
            <person name="Tallon L."/>
            <person name="Sadzewicz L."/>
            <person name="Vavikolanu K."/>
            <person name="Mehta A."/>
            <person name="Aluvathingal J."/>
            <person name="Nadendla S."/>
            <person name="Nandy P."/>
            <person name="Geyer C."/>
            <person name="Yan Y."/>
            <person name="Sichtig H."/>
        </authorList>
    </citation>
    <scope>NUCLEOTIDE SEQUENCE [LARGE SCALE GENOMIC DNA]</scope>
    <source>
        <strain evidence="11 12">FDAARGOS_664</strain>
    </source>
</reference>
<dbReference type="Pfam" id="PF07690">
    <property type="entry name" value="MFS_1"/>
    <property type="match status" value="1"/>
</dbReference>
<dbReference type="InterPro" id="IPR011701">
    <property type="entry name" value="MFS"/>
</dbReference>
<dbReference type="PROSITE" id="PS50850">
    <property type="entry name" value="MFS"/>
    <property type="match status" value="1"/>
</dbReference>
<dbReference type="InterPro" id="IPR037541">
    <property type="entry name" value="MFS_YfcJ"/>
</dbReference>
<dbReference type="GO" id="GO:0022857">
    <property type="term" value="F:transmembrane transporter activity"/>
    <property type="evidence" value="ECO:0007669"/>
    <property type="project" value="UniProtKB-UniRule"/>
</dbReference>
<evidence type="ECO:0000256" key="9">
    <source>
        <dbReference type="SAM" id="MobiDB-lite"/>
    </source>
</evidence>
<dbReference type="Gene3D" id="1.20.1250.20">
    <property type="entry name" value="MFS general substrate transporter like domains"/>
    <property type="match status" value="2"/>
</dbReference>
<comment type="similarity">
    <text evidence="8">Belongs to the major facilitator superfamily. YfcJ family.</text>
</comment>
<feature type="transmembrane region" description="Helical" evidence="8">
    <location>
        <begin position="285"/>
        <end position="303"/>
    </location>
</feature>
<organism evidence="11 12">
    <name type="scientific">Cupriavidus pauculus</name>
    <dbReference type="NCBI Taxonomy" id="82633"/>
    <lineage>
        <taxon>Bacteria</taxon>
        <taxon>Pseudomonadati</taxon>
        <taxon>Pseudomonadota</taxon>
        <taxon>Betaproteobacteria</taxon>
        <taxon>Burkholderiales</taxon>
        <taxon>Burkholderiaceae</taxon>
        <taxon>Cupriavidus</taxon>
    </lineage>
</organism>
<feature type="transmembrane region" description="Helical" evidence="8">
    <location>
        <begin position="374"/>
        <end position="396"/>
    </location>
</feature>
<accession>A0A5P2HE93</accession>
<keyword evidence="6 8" id="KW-1133">Transmembrane helix</keyword>
<feature type="transmembrane region" description="Helical" evidence="8">
    <location>
        <begin position="257"/>
        <end position="279"/>
    </location>
</feature>
<dbReference type="OrthoDB" id="322544at2"/>
<sequence length="432" mass="43566">MASTRNEAAGADHVATGAAGGPAGVGGEPRPLAEQRPAGASSGAAHLARPSLPVIAALFAGYLAVGLPLPVIPLFVHDKLGFSNVIVGLVIGIQFLATVLTRGYAGAVTDRQGGRRAALQGAAFCAVGGLLYALAALPMLSPTASLAIIVAGRLAAGLGESQFVTGCVSWSIASVGPQRAGMSMSWTGIAMFAALAIGAPAGMALYQQWGFQAAMQACVAAPVTAAVIAFGAKAYVSPGGQRLPFHRVIAQIWREGLGLMLQGVGLAGLTAFASLYFAARHWGHAGLVMTAFGIGFIFVRLVFGHLPDRIGGYRVALYSLGVEAIGQLMVWAATHEAVALAGALVTGLGCALIFPALGVEALKRVPPANRGSAMGAFVAFLDIAYGISGPLAGAIAAQAGYAAVYIFGAICALLGGALVLAASRPPRQSRQS</sequence>
<dbReference type="InterPro" id="IPR020846">
    <property type="entry name" value="MFS_dom"/>
</dbReference>
<evidence type="ECO:0000259" key="10">
    <source>
        <dbReference type="PROSITE" id="PS50850"/>
    </source>
</evidence>
<feature type="compositionally biased region" description="Low complexity" evidence="9">
    <location>
        <begin position="8"/>
        <end position="17"/>
    </location>
</feature>
<dbReference type="GO" id="GO:0005886">
    <property type="term" value="C:plasma membrane"/>
    <property type="evidence" value="ECO:0007669"/>
    <property type="project" value="UniProtKB-SubCell"/>
</dbReference>
<keyword evidence="4 8" id="KW-0997">Cell inner membrane</keyword>
<proteinExistence type="inferred from homology"/>
<dbReference type="InterPro" id="IPR050171">
    <property type="entry name" value="MFS_Transporters"/>
</dbReference>
<dbReference type="EMBL" id="CP044067">
    <property type="protein sequence ID" value="QET06551.1"/>
    <property type="molecule type" value="Genomic_DNA"/>
</dbReference>
<feature type="transmembrane region" description="Helical" evidence="8">
    <location>
        <begin position="339"/>
        <end position="362"/>
    </location>
</feature>
<dbReference type="PANTHER" id="PTHR23517">
    <property type="entry name" value="RESISTANCE PROTEIN MDTM, PUTATIVE-RELATED-RELATED"/>
    <property type="match status" value="1"/>
</dbReference>
<feature type="transmembrane region" description="Helical" evidence="8">
    <location>
        <begin position="402"/>
        <end position="422"/>
    </location>
</feature>
<feature type="transmembrane region" description="Helical" evidence="8">
    <location>
        <begin position="185"/>
        <end position="207"/>
    </location>
</feature>
<protein>
    <recommendedName>
        <fullName evidence="8">Uncharacterized MFS-type transporter FOB72_19355</fullName>
    </recommendedName>
</protein>
<name>A0A5P2HE93_9BURK</name>
<evidence type="ECO:0000256" key="7">
    <source>
        <dbReference type="ARBA" id="ARBA00023136"/>
    </source>
</evidence>
<feature type="domain" description="Major facilitator superfamily (MFS) profile" evidence="10">
    <location>
        <begin position="219"/>
        <end position="432"/>
    </location>
</feature>
<evidence type="ECO:0000313" key="12">
    <source>
        <dbReference type="Proteomes" id="UP000322822"/>
    </source>
</evidence>
<feature type="transmembrane region" description="Helical" evidence="8">
    <location>
        <begin position="54"/>
        <end position="76"/>
    </location>
</feature>
<evidence type="ECO:0000256" key="6">
    <source>
        <dbReference type="ARBA" id="ARBA00022989"/>
    </source>
</evidence>
<gene>
    <name evidence="11" type="ORF">FOB72_19355</name>
</gene>
<dbReference type="CDD" id="cd17489">
    <property type="entry name" value="MFS_YfcJ_like"/>
    <property type="match status" value="1"/>
</dbReference>
<evidence type="ECO:0000256" key="2">
    <source>
        <dbReference type="ARBA" id="ARBA00022448"/>
    </source>
</evidence>
<dbReference type="SUPFAM" id="SSF103473">
    <property type="entry name" value="MFS general substrate transporter"/>
    <property type="match status" value="1"/>
</dbReference>
<feature type="transmembrane region" description="Helical" evidence="8">
    <location>
        <begin position="117"/>
        <end position="140"/>
    </location>
</feature>
<dbReference type="AlphaFoldDB" id="A0A5P2HE93"/>
<evidence type="ECO:0000256" key="4">
    <source>
        <dbReference type="ARBA" id="ARBA00022519"/>
    </source>
</evidence>
<evidence type="ECO:0000256" key="3">
    <source>
        <dbReference type="ARBA" id="ARBA00022475"/>
    </source>
</evidence>
<evidence type="ECO:0000313" key="11">
    <source>
        <dbReference type="EMBL" id="QET06551.1"/>
    </source>
</evidence>
<comment type="subcellular location">
    <subcellularLocation>
        <location evidence="8">Cell inner membrane</location>
        <topology evidence="8">Multi-pass membrane protein</topology>
    </subcellularLocation>
    <subcellularLocation>
        <location evidence="1">Cell membrane</location>
        <topology evidence="1">Multi-pass membrane protein</topology>
    </subcellularLocation>
</comment>
<dbReference type="Proteomes" id="UP000322822">
    <property type="component" value="Chromosome 2"/>
</dbReference>
<keyword evidence="5 8" id="KW-0812">Transmembrane</keyword>
<dbReference type="InterPro" id="IPR036259">
    <property type="entry name" value="MFS_trans_sf"/>
</dbReference>
<evidence type="ECO:0000256" key="5">
    <source>
        <dbReference type="ARBA" id="ARBA00022692"/>
    </source>
</evidence>
<evidence type="ECO:0000256" key="8">
    <source>
        <dbReference type="HAMAP-Rule" id="MF_02091"/>
    </source>
</evidence>
<comment type="caution">
    <text evidence="8">Lacks conserved residue(s) required for the propagation of feature annotation.</text>
</comment>
<feature type="region of interest" description="Disordered" evidence="9">
    <location>
        <begin position="1"/>
        <end position="39"/>
    </location>
</feature>
<feature type="compositionally biased region" description="Gly residues" evidence="9">
    <location>
        <begin position="18"/>
        <end position="27"/>
    </location>
</feature>
<dbReference type="NCBIfam" id="NF009048">
    <property type="entry name" value="PRK12382.1"/>
    <property type="match status" value="1"/>
</dbReference>
<feature type="transmembrane region" description="Helical" evidence="8">
    <location>
        <begin position="315"/>
        <end position="333"/>
    </location>
</feature>
<dbReference type="NCBIfam" id="NF003477">
    <property type="entry name" value="PRK05122.1"/>
    <property type="match status" value="1"/>
</dbReference>
<dbReference type="PANTHER" id="PTHR23517:SF1">
    <property type="match status" value="1"/>
</dbReference>
<evidence type="ECO:0000256" key="1">
    <source>
        <dbReference type="ARBA" id="ARBA00004651"/>
    </source>
</evidence>
<keyword evidence="3 8" id="KW-1003">Cell membrane</keyword>
<keyword evidence="2 8" id="KW-0813">Transport</keyword>
<keyword evidence="7 8" id="KW-0472">Membrane</keyword>
<feature type="transmembrane region" description="Helical" evidence="8">
    <location>
        <begin position="82"/>
        <end position="105"/>
    </location>
</feature>